<dbReference type="EMBL" id="CAJVPT010040463">
    <property type="protein sequence ID" value="CAG8725473.1"/>
    <property type="molecule type" value="Genomic_DNA"/>
</dbReference>
<gene>
    <name evidence="1" type="ORF">ACOLOM_LOCUS11340</name>
</gene>
<accession>A0ACA9Q0P2</accession>
<protein>
    <submittedName>
        <fullName evidence="1">14125_t:CDS:1</fullName>
    </submittedName>
</protein>
<feature type="non-terminal residue" evidence="1">
    <location>
        <position position="1"/>
    </location>
</feature>
<name>A0ACA9Q0P2_9GLOM</name>
<organism evidence="1 2">
    <name type="scientific">Acaulospora colombiana</name>
    <dbReference type="NCBI Taxonomy" id="27376"/>
    <lineage>
        <taxon>Eukaryota</taxon>
        <taxon>Fungi</taxon>
        <taxon>Fungi incertae sedis</taxon>
        <taxon>Mucoromycota</taxon>
        <taxon>Glomeromycotina</taxon>
        <taxon>Glomeromycetes</taxon>
        <taxon>Diversisporales</taxon>
        <taxon>Acaulosporaceae</taxon>
        <taxon>Acaulospora</taxon>
    </lineage>
</organism>
<comment type="caution">
    <text evidence="1">The sequence shown here is derived from an EMBL/GenBank/DDBJ whole genome shotgun (WGS) entry which is preliminary data.</text>
</comment>
<keyword evidence="2" id="KW-1185">Reference proteome</keyword>
<dbReference type="Proteomes" id="UP000789525">
    <property type="component" value="Unassembled WGS sequence"/>
</dbReference>
<evidence type="ECO:0000313" key="1">
    <source>
        <dbReference type="EMBL" id="CAG8725473.1"/>
    </source>
</evidence>
<reference evidence="1" key="1">
    <citation type="submission" date="2021-06" db="EMBL/GenBank/DDBJ databases">
        <authorList>
            <person name="Kallberg Y."/>
            <person name="Tangrot J."/>
            <person name="Rosling A."/>
        </authorList>
    </citation>
    <scope>NUCLEOTIDE SEQUENCE</scope>
    <source>
        <strain evidence="1">CL356</strain>
    </source>
</reference>
<proteinExistence type="predicted"/>
<evidence type="ECO:0000313" key="2">
    <source>
        <dbReference type="Proteomes" id="UP000789525"/>
    </source>
</evidence>
<sequence>IEPWKTAGNLLDERWFVEVDIQDARERIVKRHVETGVTSTTELAIQRAEANDFPNGEFVIANMLPPTRQFKSIHDTSIAI</sequence>